<dbReference type="RefSeq" id="WP_188053274.1">
    <property type="nucleotide sequence ID" value="NZ_CP025781.1"/>
</dbReference>
<dbReference type="EMBL" id="CP025781">
    <property type="protein sequence ID" value="QBC44470.1"/>
    <property type="molecule type" value="Genomic_DNA"/>
</dbReference>
<protein>
    <submittedName>
        <fullName evidence="1">Uncharacterized protein</fullName>
    </submittedName>
</protein>
<sequence length="87" mass="9402">MAQGLRVYDEQGRLTLDMTDRVSKILGSVRVAGSGTAWAPLLQGNQLWAVFVPDDTYIIPPAITISGNTVSWSAGESYSGLIYYGSF</sequence>
<dbReference type="AlphaFoldDB" id="A0A7G3GAC2"/>
<organism evidence="1 2">
    <name type="scientific">Iodobacter fluviatilis</name>
    <dbReference type="NCBI Taxonomy" id="537"/>
    <lineage>
        <taxon>Bacteria</taxon>
        <taxon>Pseudomonadati</taxon>
        <taxon>Pseudomonadota</taxon>
        <taxon>Betaproteobacteria</taxon>
        <taxon>Neisseriales</taxon>
        <taxon>Chitinibacteraceae</taxon>
        <taxon>Iodobacter</taxon>
    </lineage>
</organism>
<gene>
    <name evidence="1" type="ORF">C1H71_13630</name>
</gene>
<proteinExistence type="predicted"/>
<dbReference type="Proteomes" id="UP000515917">
    <property type="component" value="Chromosome"/>
</dbReference>
<reference evidence="1 2" key="1">
    <citation type="submission" date="2018-01" db="EMBL/GenBank/DDBJ databases">
        <title>Genome sequence of Iodobacter sp. strain PCH194 isolated from Indian Trans-Himalaya.</title>
        <authorList>
            <person name="Kumar V."/>
            <person name="Thakur V."/>
            <person name="Kumar S."/>
            <person name="Singh D."/>
        </authorList>
    </citation>
    <scope>NUCLEOTIDE SEQUENCE [LARGE SCALE GENOMIC DNA]</scope>
    <source>
        <strain evidence="1 2">PCH194</strain>
    </source>
</reference>
<evidence type="ECO:0000313" key="1">
    <source>
        <dbReference type="EMBL" id="QBC44470.1"/>
    </source>
</evidence>
<dbReference type="KEGG" id="ifl:C1H71_13630"/>
<accession>A0A7G3GAC2</accession>
<evidence type="ECO:0000313" key="2">
    <source>
        <dbReference type="Proteomes" id="UP000515917"/>
    </source>
</evidence>
<name>A0A7G3GAC2_9NEIS</name>
<keyword evidence="2" id="KW-1185">Reference proteome</keyword>